<gene>
    <name evidence="15" type="ORF">EJ05DRAFT_494065</name>
</gene>
<feature type="domain" description="EF-hand" evidence="14">
    <location>
        <begin position="330"/>
        <end position="365"/>
    </location>
</feature>
<evidence type="ECO:0000313" key="15">
    <source>
        <dbReference type="EMBL" id="KAF2755686.1"/>
    </source>
</evidence>
<proteinExistence type="predicted"/>
<dbReference type="GO" id="GO:0030479">
    <property type="term" value="C:actin cortical patch"/>
    <property type="evidence" value="ECO:0007669"/>
    <property type="project" value="UniProtKB-SubCell"/>
</dbReference>
<dbReference type="CDD" id="cd00052">
    <property type="entry name" value="EH"/>
    <property type="match status" value="3"/>
</dbReference>
<dbReference type="RefSeq" id="XP_033598137.1">
    <property type="nucleotide sequence ID" value="XM_033746163.1"/>
</dbReference>
<dbReference type="GO" id="GO:0006897">
    <property type="term" value="P:endocytosis"/>
    <property type="evidence" value="ECO:0007669"/>
    <property type="project" value="UniProtKB-KW"/>
</dbReference>
<comment type="subcellular location">
    <subcellularLocation>
        <location evidence="3">Cell membrane</location>
        <topology evidence="3">Peripheral membrane protein</topology>
        <orientation evidence="3">Cytoplasmic side</orientation>
    </subcellularLocation>
    <subcellularLocation>
        <location evidence="2">Cytoplasm</location>
        <location evidence="2">Cytoskeleton</location>
        <location evidence="2">Actin patch</location>
    </subcellularLocation>
    <subcellularLocation>
        <location evidence="1">Endosome membrane</location>
        <topology evidence="1">Peripheral membrane protein</topology>
        <orientation evidence="1">Cytoplasmic side</orientation>
    </subcellularLocation>
</comment>
<dbReference type="InterPro" id="IPR002048">
    <property type="entry name" value="EF_hand_dom"/>
</dbReference>
<feature type="compositionally biased region" description="Low complexity" evidence="11">
    <location>
        <begin position="1102"/>
        <end position="1111"/>
    </location>
</feature>
<evidence type="ECO:0000256" key="8">
    <source>
        <dbReference type="ARBA" id="ARBA00023203"/>
    </source>
</evidence>
<accession>A0A6A6W0R7</accession>
<dbReference type="Gene3D" id="1.10.238.10">
    <property type="entry name" value="EF-hand"/>
    <property type="match status" value="3"/>
</dbReference>
<protein>
    <recommendedName>
        <fullName evidence="17">EF-hand</fullName>
    </recommendedName>
</protein>
<sequence>MAESAPSTDINHSILNLSADEKRYFKQLFNDADTENIGVVTGEVAVKFFERTKVPSPVLGIIWQIADTDNRGLLTSAGFCIVLRLIGHYQAGREPTQDLAFKSAPLPKFDGMAPPPATVLPPPPPMPIASIQPQMSGPIRVPPLAPEKATEYAALFEKFGTNGILAGDTAKQIFEKAGLSNEVLSRIWNLADTEQRGALSVTEFIIAMHLLASMKSGQMKGIPNNLPAGLYEAASRRAIQPVPPRLPTGSLGPSAIPRQFSGQSAQRTQSPLGRAPYGTPPQSNQATGNDWIITPQEKAPYDSQFSKLDREGNGYITGEQAVNYFTDSALPEDTLAAIWDLADINSVGQLSRDEFAVAMHLIRQQRKPGTPLPTTLPANLIPPSMRNQTRPPARPTAPAFETAYSGPQATKSAAEDLFGLDSFSSAAPAPHQIQQSTGGSGTFNRPFEADPFGSKTSSPTSPNFQNRSQRDFKPFMPTSSFGQSLQSRPTVQQTNSPLSQSRELPQQASAMEDLLGDNDPEVSKKLTSETAELANMSNQIGTLRTQMQEVQNKKGSTEKELAGAGTQKRDLELRLSQFRSQYEIEVKNVKTLEERLTASRNETRKLQSDLALIEGTYQDLQNDFRQKSAAYEADQQENASLKERIRQINNEVASLRPQVEKLKNDARQQKGLVAINKKQLSTSEQERDKLTTEASELTKMTATSRSPYATPAESNVVSPAASTVSQSTNPFFRKSPAPPTENTMSPSGFARSDSLANTRDFDNIFGTSSSASHAAAPQTSFKAETQPGSSVRSSEPDVPTPSTSPPLSSYHESPRNTDPPPPPESRQFNANLLPLRESVPRSDSFSSSVKVSAPASRYDDAAGADTPTASNTPAAARRPETSRAESSSYGTALFNRNQTASPAVSSASDNNRDKDNFQNFGQPSATRDIPGAFPRDVNSPIQPELTGESSQSKGSTNRNDPFATKEQARGPGSSKMDFDSAFADFKTGRQVQEHGAQNKFNKEFPPIEEFGHDEESDSNTSPRGAQASSSRPTTRPPPPRSEADLPTPNAQQSPPTYESSVPQRSGSNQFPPEFSGLLPSRGDPTSQSGTSGGQGHNLFGGAPSSSKPSAPNTTFSVSPPPNDTPTSTVPSDAYHSAVSHPNSGSEPAPTQVGKTSFGDDFDNGFDDLSEAKEADDKTEDDFVLSSHHRDDEFNPVFDSPAASKSNTMASQQTPTGKTGFGDDSDFDTMSQSFGLGKSSQAMNSSHDWDAIFSGLESSKDQSALGESSGSGFASFDAPPPNEGTKLSQPPQLSRALSATSEHDDPLVKQFTSMGFPRSKVVPALEQFDYDSQKTGEFLASEAK</sequence>
<evidence type="ECO:0000256" key="1">
    <source>
        <dbReference type="ARBA" id="ARBA00004125"/>
    </source>
</evidence>
<dbReference type="GO" id="GO:0016197">
    <property type="term" value="P:endosomal transport"/>
    <property type="evidence" value="ECO:0007669"/>
    <property type="project" value="TreeGrafter"/>
</dbReference>
<comment type="subunit">
    <text evidence="4">Component of the PAN1 actin cytoskeleton-regulatory complex.</text>
</comment>
<dbReference type="SUPFAM" id="SSF47473">
    <property type="entry name" value="EF-hand"/>
    <property type="match status" value="3"/>
</dbReference>
<keyword evidence="16" id="KW-1185">Reference proteome</keyword>
<keyword evidence="6" id="KW-0967">Endosome</keyword>
<feature type="domain" description="EH" evidence="13">
    <location>
        <begin position="297"/>
        <end position="387"/>
    </location>
</feature>
<feature type="region of interest" description="Disordered" evidence="11">
    <location>
        <begin position="241"/>
        <end position="289"/>
    </location>
</feature>
<dbReference type="OrthoDB" id="524326at2759"/>
<dbReference type="GO" id="GO:0003779">
    <property type="term" value="F:actin binding"/>
    <property type="evidence" value="ECO:0007669"/>
    <property type="project" value="UniProtKB-KW"/>
</dbReference>
<dbReference type="PROSITE" id="PS50031">
    <property type="entry name" value="EH"/>
    <property type="match status" value="3"/>
</dbReference>
<keyword evidence="8" id="KW-0009">Actin-binding</keyword>
<organism evidence="15 16">
    <name type="scientific">Pseudovirgaria hyperparasitica</name>
    <dbReference type="NCBI Taxonomy" id="470096"/>
    <lineage>
        <taxon>Eukaryota</taxon>
        <taxon>Fungi</taxon>
        <taxon>Dikarya</taxon>
        <taxon>Ascomycota</taxon>
        <taxon>Pezizomycotina</taxon>
        <taxon>Dothideomycetes</taxon>
        <taxon>Dothideomycetes incertae sedis</taxon>
        <taxon>Acrospermales</taxon>
        <taxon>Acrospermaceae</taxon>
        <taxon>Pseudovirgaria</taxon>
    </lineage>
</organism>
<feature type="compositionally biased region" description="Polar residues" evidence="11">
    <location>
        <begin position="692"/>
        <end position="730"/>
    </location>
</feature>
<feature type="domain" description="EH" evidence="13">
    <location>
        <begin position="148"/>
        <end position="237"/>
    </location>
</feature>
<dbReference type="GO" id="GO:0010008">
    <property type="term" value="C:endosome membrane"/>
    <property type="evidence" value="ECO:0007669"/>
    <property type="project" value="UniProtKB-SubCell"/>
</dbReference>
<keyword evidence="9" id="KW-0206">Cytoskeleton</keyword>
<feature type="compositionally biased region" description="Polar residues" evidence="11">
    <location>
        <begin position="884"/>
        <end position="909"/>
    </location>
</feature>
<feature type="region of interest" description="Disordered" evidence="11">
    <location>
        <begin position="1259"/>
        <end position="1307"/>
    </location>
</feature>
<dbReference type="Proteomes" id="UP000799437">
    <property type="component" value="Unassembled WGS sequence"/>
</dbReference>
<feature type="compositionally biased region" description="Polar residues" evidence="11">
    <location>
        <begin position="1260"/>
        <end position="1271"/>
    </location>
</feature>
<feature type="compositionally biased region" description="Polar residues" evidence="11">
    <location>
        <begin position="1048"/>
        <end position="1070"/>
    </location>
</feature>
<dbReference type="GO" id="GO:0005509">
    <property type="term" value="F:calcium ion binding"/>
    <property type="evidence" value="ECO:0007669"/>
    <property type="project" value="InterPro"/>
</dbReference>
<feature type="compositionally biased region" description="Polar residues" evidence="11">
    <location>
        <begin position="454"/>
        <end position="467"/>
    </location>
</feature>
<dbReference type="PROSITE" id="PS50222">
    <property type="entry name" value="EF_HAND_2"/>
    <property type="match status" value="2"/>
</dbReference>
<name>A0A6A6W0R7_9PEZI</name>
<feature type="region of interest" description="Disordered" evidence="11">
    <location>
        <begin position="768"/>
        <end position="1242"/>
    </location>
</feature>
<feature type="compositionally biased region" description="Polar residues" evidence="11">
    <location>
        <begin position="768"/>
        <end position="792"/>
    </location>
</feature>
<dbReference type="SMART" id="SM00027">
    <property type="entry name" value="EH"/>
    <property type="match status" value="3"/>
</dbReference>
<feature type="compositionally biased region" description="Polar residues" evidence="11">
    <location>
        <begin position="1227"/>
        <end position="1242"/>
    </location>
</feature>
<keyword evidence="7" id="KW-0175">Coiled coil</keyword>
<feature type="compositionally biased region" description="Polar residues" evidence="11">
    <location>
        <begin position="1202"/>
        <end position="1216"/>
    </location>
</feature>
<evidence type="ECO:0000256" key="9">
    <source>
        <dbReference type="ARBA" id="ARBA00023212"/>
    </source>
</evidence>
<feature type="domain" description="EH" evidence="13">
    <location>
        <begin position="21"/>
        <end position="119"/>
    </location>
</feature>
<dbReference type="Gene3D" id="1.10.287.1490">
    <property type="match status" value="1"/>
</dbReference>
<feature type="region of interest" description="Disordered" evidence="11">
    <location>
        <begin position="367"/>
        <end position="408"/>
    </location>
</feature>
<dbReference type="Pfam" id="PF12763">
    <property type="entry name" value="EH"/>
    <property type="match status" value="3"/>
</dbReference>
<dbReference type="Gene3D" id="1.10.8.10">
    <property type="entry name" value="DNA helicase RuvA subunit, C-terminal domain"/>
    <property type="match status" value="1"/>
</dbReference>
<dbReference type="InterPro" id="IPR009060">
    <property type="entry name" value="UBA-like_sf"/>
</dbReference>
<evidence type="ECO:0000256" key="4">
    <source>
        <dbReference type="ARBA" id="ARBA00011159"/>
    </source>
</evidence>
<feature type="domain" description="EF-hand" evidence="14">
    <location>
        <begin position="179"/>
        <end position="214"/>
    </location>
</feature>
<evidence type="ECO:0000256" key="11">
    <source>
        <dbReference type="SAM" id="MobiDB-lite"/>
    </source>
</evidence>
<reference evidence="15" key="1">
    <citation type="journal article" date="2020" name="Stud. Mycol.">
        <title>101 Dothideomycetes genomes: a test case for predicting lifestyles and emergence of pathogens.</title>
        <authorList>
            <person name="Haridas S."/>
            <person name="Albert R."/>
            <person name="Binder M."/>
            <person name="Bloem J."/>
            <person name="Labutti K."/>
            <person name="Salamov A."/>
            <person name="Andreopoulos B."/>
            <person name="Baker S."/>
            <person name="Barry K."/>
            <person name="Bills G."/>
            <person name="Bluhm B."/>
            <person name="Cannon C."/>
            <person name="Castanera R."/>
            <person name="Culley D."/>
            <person name="Daum C."/>
            <person name="Ezra D."/>
            <person name="Gonzalez J."/>
            <person name="Henrissat B."/>
            <person name="Kuo A."/>
            <person name="Liang C."/>
            <person name="Lipzen A."/>
            <person name="Lutzoni F."/>
            <person name="Magnuson J."/>
            <person name="Mondo S."/>
            <person name="Nolan M."/>
            <person name="Ohm R."/>
            <person name="Pangilinan J."/>
            <person name="Park H.-J."/>
            <person name="Ramirez L."/>
            <person name="Alfaro M."/>
            <person name="Sun H."/>
            <person name="Tritt A."/>
            <person name="Yoshinaga Y."/>
            <person name="Zwiers L.-H."/>
            <person name="Turgeon B."/>
            <person name="Goodwin S."/>
            <person name="Spatafora J."/>
            <person name="Crous P."/>
            <person name="Grigoriev I."/>
        </authorList>
    </citation>
    <scope>NUCLEOTIDE SEQUENCE</scope>
    <source>
        <strain evidence="15">CBS 121739</strain>
    </source>
</reference>
<keyword evidence="5" id="KW-0254">Endocytosis</keyword>
<evidence type="ECO:0000256" key="3">
    <source>
        <dbReference type="ARBA" id="ARBA00004413"/>
    </source>
</evidence>
<dbReference type="GeneID" id="54487217"/>
<feature type="compositionally biased region" description="Polar residues" evidence="11">
    <location>
        <begin position="947"/>
        <end position="959"/>
    </location>
</feature>
<feature type="region of interest" description="Disordered" evidence="11">
    <location>
        <begin position="673"/>
        <end position="754"/>
    </location>
</feature>
<evidence type="ECO:0000259" key="12">
    <source>
        <dbReference type="PROSITE" id="PS50030"/>
    </source>
</evidence>
<evidence type="ECO:0000259" key="14">
    <source>
        <dbReference type="PROSITE" id="PS50222"/>
    </source>
</evidence>
<feature type="compositionally biased region" description="Polar residues" evidence="11">
    <location>
        <begin position="1284"/>
        <end position="1299"/>
    </location>
</feature>
<evidence type="ECO:0000256" key="6">
    <source>
        <dbReference type="ARBA" id="ARBA00022753"/>
    </source>
</evidence>
<dbReference type="PANTHER" id="PTHR11216:SF170">
    <property type="entry name" value="DYNAMIN ASSOCIATED PROTEIN 160, ISOFORM D"/>
    <property type="match status" value="1"/>
</dbReference>
<feature type="region of interest" description="Disordered" evidence="11">
    <location>
        <begin position="423"/>
        <end position="505"/>
    </location>
</feature>
<feature type="compositionally biased region" description="Polar residues" evidence="11">
    <location>
        <begin position="477"/>
        <end position="505"/>
    </location>
</feature>
<feature type="compositionally biased region" description="Acidic residues" evidence="11">
    <location>
        <begin position="1159"/>
        <end position="1168"/>
    </location>
</feature>
<evidence type="ECO:0000256" key="5">
    <source>
        <dbReference type="ARBA" id="ARBA00022583"/>
    </source>
</evidence>
<feature type="compositionally biased region" description="Low complexity" evidence="11">
    <location>
        <begin position="841"/>
        <end position="856"/>
    </location>
</feature>
<evidence type="ECO:0000259" key="13">
    <source>
        <dbReference type="PROSITE" id="PS50031"/>
    </source>
</evidence>
<keyword evidence="9" id="KW-0963">Cytoplasm</keyword>
<dbReference type="SUPFAM" id="SSF46934">
    <property type="entry name" value="UBA-like"/>
    <property type="match status" value="1"/>
</dbReference>
<dbReference type="SMART" id="SM00054">
    <property type="entry name" value="EFh"/>
    <property type="match status" value="5"/>
</dbReference>
<dbReference type="InterPro" id="IPR000261">
    <property type="entry name" value="EH_dom"/>
</dbReference>
<dbReference type="PANTHER" id="PTHR11216">
    <property type="entry name" value="EH DOMAIN"/>
    <property type="match status" value="1"/>
</dbReference>
<feature type="compositionally biased region" description="Polar residues" evidence="11">
    <location>
        <begin position="260"/>
        <end position="271"/>
    </location>
</feature>
<evidence type="ECO:0000256" key="2">
    <source>
        <dbReference type="ARBA" id="ARBA00004134"/>
    </source>
</evidence>
<comment type="function">
    <text evidence="10">Component of the PAN1 actin cytoskeleton-regulatory complex required for the internalization of endosomes during actin-coupled endocytosis. The complex links the site of endocytosis to the cell membrane-associated actin cytoskeleton. Mediates uptake of external molecules and vacuolar degradation of plasma membrane proteins. Plays a role in the proper organization of the cell membrane-associated actin cytoskeleton and promotes its destabilization.</text>
</comment>
<evidence type="ECO:0008006" key="17">
    <source>
        <dbReference type="Google" id="ProtNLM"/>
    </source>
</evidence>
<evidence type="ECO:0000256" key="7">
    <source>
        <dbReference type="ARBA" id="ARBA00023054"/>
    </source>
</evidence>
<evidence type="ECO:0000313" key="16">
    <source>
        <dbReference type="Proteomes" id="UP000799437"/>
    </source>
</evidence>
<dbReference type="GO" id="GO:0005886">
    <property type="term" value="C:plasma membrane"/>
    <property type="evidence" value="ECO:0007669"/>
    <property type="project" value="UniProtKB-SubCell"/>
</dbReference>
<dbReference type="EMBL" id="ML996577">
    <property type="protein sequence ID" value="KAF2755686.1"/>
    <property type="molecule type" value="Genomic_DNA"/>
</dbReference>
<dbReference type="PROSITE" id="PS50030">
    <property type="entry name" value="UBA"/>
    <property type="match status" value="1"/>
</dbReference>
<dbReference type="InterPro" id="IPR011992">
    <property type="entry name" value="EF-hand-dom_pair"/>
</dbReference>
<dbReference type="InterPro" id="IPR015940">
    <property type="entry name" value="UBA"/>
</dbReference>
<evidence type="ECO:0000256" key="10">
    <source>
        <dbReference type="ARBA" id="ARBA00025194"/>
    </source>
</evidence>
<feature type="compositionally biased region" description="Polar residues" evidence="11">
    <location>
        <begin position="1018"/>
        <end position="1027"/>
    </location>
</feature>
<feature type="domain" description="UBA" evidence="12">
    <location>
        <begin position="1301"/>
        <end position="1341"/>
    </location>
</feature>